<proteinExistence type="predicted"/>
<gene>
    <name evidence="2" type="ORF">Aca07nite_04340</name>
    <name evidence="3" type="ORF">FHR83_008377</name>
</gene>
<dbReference type="InterPro" id="IPR008254">
    <property type="entry name" value="Flavodoxin/NO_synth"/>
</dbReference>
<evidence type="ECO:0000313" key="5">
    <source>
        <dbReference type="Proteomes" id="UP000645640"/>
    </source>
</evidence>
<dbReference type="GO" id="GO:0010181">
    <property type="term" value="F:FMN binding"/>
    <property type="evidence" value="ECO:0007669"/>
    <property type="project" value="InterPro"/>
</dbReference>
<evidence type="ECO:0000313" key="4">
    <source>
        <dbReference type="Proteomes" id="UP000590749"/>
    </source>
</evidence>
<reference evidence="3 4" key="1">
    <citation type="submission" date="2020-08" db="EMBL/GenBank/DDBJ databases">
        <title>Genomic Encyclopedia of Type Strains, Phase III (KMG-III): the genomes of soil and plant-associated and newly described type strains.</title>
        <authorList>
            <person name="Whitman W."/>
        </authorList>
    </citation>
    <scope>NUCLEOTIDE SEQUENCE [LARGE SCALE GENOMIC DNA]</scope>
    <source>
        <strain evidence="3 4">CECT 3287</strain>
    </source>
</reference>
<sequence length="169" mass="17746">MRALVVYESMFGNTAAVAQAVADGLTAGFEVTLTDVHERPPVAGVDLLVVGAPTHAFGLSRVSTRADAVKHGEVRAGAQEAGIREYLDAAPPLAGLPVAAFDTRMDTRFPTGSAARKAMRRLHGLGGKPVLPAENFRVGGMTGPLVDGEIERARHWARQVADRHTASAA</sequence>
<protein>
    <submittedName>
        <fullName evidence="3">Flavodoxin</fullName>
    </submittedName>
</protein>
<accession>A0A7W5AQL6</accession>
<dbReference type="EMBL" id="JACHXF010000027">
    <property type="protein sequence ID" value="MBB3100652.1"/>
    <property type="molecule type" value="Genomic_DNA"/>
</dbReference>
<dbReference type="RefSeq" id="WP_183226697.1">
    <property type="nucleotide sequence ID" value="NZ_BAAAGQ010000015.1"/>
</dbReference>
<dbReference type="Proteomes" id="UP000590749">
    <property type="component" value="Unassembled WGS sequence"/>
</dbReference>
<dbReference type="EMBL" id="BOMF01000006">
    <property type="protein sequence ID" value="GID43159.1"/>
    <property type="molecule type" value="Genomic_DNA"/>
</dbReference>
<evidence type="ECO:0000259" key="1">
    <source>
        <dbReference type="PROSITE" id="PS50902"/>
    </source>
</evidence>
<dbReference type="Gene3D" id="3.40.50.360">
    <property type="match status" value="1"/>
</dbReference>
<name>A0A7W5AQL6_9ACTN</name>
<dbReference type="InterPro" id="IPR001226">
    <property type="entry name" value="Flavodoxin_CS"/>
</dbReference>
<dbReference type="AlphaFoldDB" id="A0A7W5AQL6"/>
<keyword evidence="4" id="KW-1185">Reference proteome</keyword>
<feature type="domain" description="Flavodoxin-like" evidence="1">
    <location>
        <begin position="3"/>
        <end position="161"/>
    </location>
</feature>
<dbReference type="PROSITE" id="PS50902">
    <property type="entry name" value="FLAVODOXIN_LIKE"/>
    <property type="match status" value="1"/>
</dbReference>
<organism evidence="3 4">
    <name type="scientific">Actinoplanes campanulatus</name>
    <dbReference type="NCBI Taxonomy" id="113559"/>
    <lineage>
        <taxon>Bacteria</taxon>
        <taxon>Bacillati</taxon>
        <taxon>Actinomycetota</taxon>
        <taxon>Actinomycetes</taxon>
        <taxon>Micromonosporales</taxon>
        <taxon>Micromonosporaceae</taxon>
        <taxon>Actinoplanes</taxon>
    </lineage>
</organism>
<dbReference type="Pfam" id="PF00258">
    <property type="entry name" value="Flavodoxin_1"/>
    <property type="match status" value="1"/>
</dbReference>
<evidence type="ECO:0000313" key="2">
    <source>
        <dbReference type="EMBL" id="GID43159.1"/>
    </source>
</evidence>
<evidence type="ECO:0000313" key="3">
    <source>
        <dbReference type="EMBL" id="MBB3100652.1"/>
    </source>
</evidence>
<dbReference type="PROSITE" id="PS00201">
    <property type="entry name" value="FLAVODOXIN"/>
    <property type="match status" value="1"/>
</dbReference>
<comment type="caution">
    <text evidence="3">The sequence shown here is derived from an EMBL/GenBank/DDBJ whole genome shotgun (WGS) entry which is preliminary data.</text>
</comment>
<reference evidence="2 5" key="2">
    <citation type="submission" date="2021-01" db="EMBL/GenBank/DDBJ databases">
        <title>Whole genome shotgun sequence of Actinoplanes capillaceus NBRC 16408.</title>
        <authorList>
            <person name="Komaki H."/>
            <person name="Tamura T."/>
        </authorList>
    </citation>
    <scope>NUCLEOTIDE SEQUENCE [LARGE SCALE GENOMIC DNA]</scope>
    <source>
        <strain evidence="2 5">NBRC 16408</strain>
    </source>
</reference>
<dbReference type="GO" id="GO:0009055">
    <property type="term" value="F:electron transfer activity"/>
    <property type="evidence" value="ECO:0007669"/>
    <property type="project" value="InterPro"/>
</dbReference>
<dbReference type="InterPro" id="IPR029039">
    <property type="entry name" value="Flavoprotein-like_sf"/>
</dbReference>
<dbReference type="SUPFAM" id="SSF52218">
    <property type="entry name" value="Flavoproteins"/>
    <property type="match status" value="1"/>
</dbReference>